<feature type="non-terminal residue" evidence="1">
    <location>
        <position position="1"/>
    </location>
</feature>
<accession>A0A164HS59</accession>
<dbReference type="AlphaFoldDB" id="A0A164HS59"/>
<gene>
    <name evidence="1" type="ORF">APZ42_003161</name>
</gene>
<protein>
    <submittedName>
        <fullName evidence="1">Uncharacterized protein</fullName>
    </submittedName>
</protein>
<sequence>GLVERDGEFTQIHVVQHWCYLGSTPTPEAARQLSQTASQVAANFDADGYKILCRPVLTGSVEIVL</sequence>
<name>A0A164HS59_9CRUS</name>
<feature type="non-terminal residue" evidence="1">
    <location>
        <position position="65"/>
    </location>
</feature>
<evidence type="ECO:0000313" key="1">
    <source>
        <dbReference type="EMBL" id="KZS00510.1"/>
    </source>
</evidence>
<keyword evidence="2" id="KW-1185">Reference proteome</keyword>
<proteinExistence type="predicted"/>
<dbReference type="EMBL" id="LRGB01009679">
    <property type="protein sequence ID" value="KZS00510.1"/>
    <property type="molecule type" value="Genomic_DNA"/>
</dbReference>
<dbReference type="Proteomes" id="UP000076858">
    <property type="component" value="Unassembled WGS sequence"/>
</dbReference>
<reference evidence="1 2" key="1">
    <citation type="submission" date="2016-03" db="EMBL/GenBank/DDBJ databases">
        <title>EvidentialGene: Evidence-directed Construction of Genes on Genomes.</title>
        <authorList>
            <person name="Gilbert D.G."/>
            <person name="Choi J.-H."/>
            <person name="Mockaitis K."/>
            <person name="Colbourne J."/>
            <person name="Pfrender M."/>
        </authorList>
    </citation>
    <scope>NUCLEOTIDE SEQUENCE [LARGE SCALE GENOMIC DNA]</scope>
    <source>
        <strain evidence="1 2">Xinb3</strain>
        <tissue evidence="1">Complete organism</tissue>
    </source>
</reference>
<evidence type="ECO:0000313" key="2">
    <source>
        <dbReference type="Proteomes" id="UP000076858"/>
    </source>
</evidence>
<organism evidence="1 2">
    <name type="scientific">Daphnia magna</name>
    <dbReference type="NCBI Taxonomy" id="35525"/>
    <lineage>
        <taxon>Eukaryota</taxon>
        <taxon>Metazoa</taxon>
        <taxon>Ecdysozoa</taxon>
        <taxon>Arthropoda</taxon>
        <taxon>Crustacea</taxon>
        <taxon>Branchiopoda</taxon>
        <taxon>Diplostraca</taxon>
        <taxon>Cladocera</taxon>
        <taxon>Anomopoda</taxon>
        <taxon>Daphniidae</taxon>
        <taxon>Daphnia</taxon>
    </lineage>
</organism>
<comment type="caution">
    <text evidence="1">The sequence shown here is derived from an EMBL/GenBank/DDBJ whole genome shotgun (WGS) entry which is preliminary data.</text>
</comment>